<evidence type="ECO:0000256" key="1">
    <source>
        <dbReference type="SAM" id="MobiDB-lite"/>
    </source>
</evidence>
<feature type="region of interest" description="Disordered" evidence="1">
    <location>
        <begin position="99"/>
        <end position="140"/>
    </location>
</feature>
<reference evidence="2" key="1">
    <citation type="journal article" date="2020" name="Nat. Genet.">
        <title>Genomic diversifications of five Gossypium allopolyploid species and their impact on cotton improvement.</title>
        <authorList>
            <person name="Chen Z.J."/>
            <person name="Sreedasyam A."/>
            <person name="Ando A."/>
            <person name="Song Q."/>
            <person name="De Santiago L.M."/>
            <person name="Hulse-Kemp A.M."/>
            <person name="Ding M."/>
            <person name="Ye W."/>
            <person name="Kirkbride R.C."/>
            <person name="Jenkins J."/>
            <person name="Plott C."/>
            <person name="Lovell J."/>
            <person name="Lin Y.M."/>
            <person name="Vaughn R."/>
            <person name="Liu B."/>
            <person name="Simpson S."/>
            <person name="Scheffler B.E."/>
            <person name="Wen L."/>
            <person name="Saski C.A."/>
            <person name="Grover C.E."/>
            <person name="Hu G."/>
            <person name="Conover J.L."/>
            <person name="Carlson J.W."/>
            <person name="Shu S."/>
            <person name="Boston L.B."/>
            <person name="Williams M."/>
            <person name="Peterson D.G."/>
            <person name="McGee K."/>
            <person name="Jones D.C."/>
            <person name="Wendel J.F."/>
            <person name="Stelly D.M."/>
            <person name="Grimwood J."/>
            <person name="Schmutz J."/>
        </authorList>
    </citation>
    <scope>NUCLEOTIDE SEQUENCE [LARGE SCALE GENOMIC DNA]</scope>
    <source>
        <strain evidence="2">cv. TM-1</strain>
    </source>
</reference>
<dbReference type="PANTHER" id="PTHR15503:SF45">
    <property type="entry name" value="RNA-DIRECTED DNA POLYMERASE HOMOLOG"/>
    <property type="match status" value="1"/>
</dbReference>
<dbReference type="PANTHER" id="PTHR15503">
    <property type="entry name" value="LDOC1 RELATED"/>
    <property type="match status" value="1"/>
</dbReference>
<dbReference type="GeneID" id="107900086"/>
<organism evidence="2 3">
    <name type="scientific">Gossypium hirsutum</name>
    <name type="common">Upland cotton</name>
    <name type="synonym">Gossypium mexicanum</name>
    <dbReference type="NCBI Taxonomy" id="3635"/>
    <lineage>
        <taxon>Eukaryota</taxon>
        <taxon>Viridiplantae</taxon>
        <taxon>Streptophyta</taxon>
        <taxon>Embryophyta</taxon>
        <taxon>Tracheophyta</taxon>
        <taxon>Spermatophyta</taxon>
        <taxon>Magnoliopsida</taxon>
        <taxon>eudicotyledons</taxon>
        <taxon>Gunneridae</taxon>
        <taxon>Pentapetalae</taxon>
        <taxon>rosids</taxon>
        <taxon>malvids</taxon>
        <taxon>Malvales</taxon>
        <taxon>Malvaceae</taxon>
        <taxon>Malvoideae</taxon>
        <taxon>Gossypium</taxon>
    </lineage>
</organism>
<dbReference type="SUPFAM" id="SSF56672">
    <property type="entry name" value="DNA/RNA polymerases"/>
    <property type="match status" value="1"/>
</dbReference>
<evidence type="ECO:0000313" key="3">
    <source>
        <dbReference type="RefSeq" id="XP_016681284.1"/>
    </source>
</evidence>
<dbReference type="PaxDb" id="3635-A0A1U8IZA8"/>
<dbReference type="KEGG" id="ghi:107900086"/>
<dbReference type="OrthoDB" id="1751882at2759"/>
<evidence type="ECO:0008006" key="4">
    <source>
        <dbReference type="Google" id="ProtNLM"/>
    </source>
</evidence>
<keyword evidence="2" id="KW-1185">Reference proteome</keyword>
<dbReference type="InterPro" id="IPR032567">
    <property type="entry name" value="RTL1-rel"/>
</dbReference>
<dbReference type="Proteomes" id="UP000818029">
    <property type="component" value="Chromosome D06"/>
</dbReference>
<dbReference type="RefSeq" id="XP_016681284.1">
    <property type="nucleotide sequence ID" value="XM_016825795.1"/>
</dbReference>
<dbReference type="AlphaFoldDB" id="A0A1U8IZA8"/>
<dbReference type="InterPro" id="IPR043502">
    <property type="entry name" value="DNA/RNA_pol_sf"/>
</dbReference>
<dbReference type="Gene3D" id="3.10.10.10">
    <property type="entry name" value="HIV Type 1 Reverse Transcriptase, subunit A, domain 1"/>
    <property type="match status" value="1"/>
</dbReference>
<dbReference type="InterPro" id="IPR043128">
    <property type="entry name" value="Rev_trsase/Diguanyl_cyclase"/>
</dbReference>
<dbReference type="Gene3D" id="3.30.70.270">
    <property type="match status" value="1"/>
</dbReference>
<accession>A0A1U8IZA8</accession>
<reference evidence="3" key="2">
    <citation type="submission" date="2025-08" db="UniProtKB">
        <authorList>
            <consortium name="RefSeq"/>
        </authorList>
    </citation>
    <scope>IDENTIFICATION</scope>
</reference>
<evidence type="ECO:0000313" key="2">
    <source>
        <dbReference type="Proteomes" id="UP000818029"/>
    </source>
</evidence>
<name>A0A1U8IZA8_GOSHI</name>
<feature type="region of interest" description="Disordered" evidence="1">
    <location>
        <begin position="47"/>
        <end position="66"/>
    </location>
</feature>
<protein>
    <recommendedName>
        <fullName evidence="4">RNA-directed DNA polymerase homolog</fullName>
    </recommendedName>
</protein>
<sequence>MVASEYEKCIHFEEDLRDNLRVLIAPHREREFVVLVDKAKIAKEVKSVEHQNRDRERGKNKRDSERHPSECWRRFGACLRCGSLEHRIRECPQHIDQMQTLGPSSVQPRRAVQQPPRGSGPTRCGNSIGRGQRALGRGGSQTEVRQLALVYVAHRQEDRDTPDVIIAPVSTALYHIASKKLTEFKAQLQKLLDHGFNHSSASPWGAPVLQLHKLTVKNKYPLPRINDLFDQFRGAVVFSKKDLRSGYHQLRFQKVDVH</sequence>
<gene>
    <name evidence="3" type="primary">LOC107900086</name>
</gene>
<proteinExistence type="predicted"/>
<dbReference type="STRING" id="3635.A0A1U8IZA8"/>